<dbReference type="RefSeq" id="WP_156538766.1">
    <property type="nucleotide sequence ID" value="NZ_WPHN01000028.1"/>
</dbReference>
<organism evidence="1 2">
    <name type="scientific">Agrobacterium vitis</name>
    <name type="common">Rhizobium vitis</name>
    <dbReference type="NCBI Taxonomy" id="373"/>
    <lineage>
        <taxon>Bacteria</taxon>
        <taxon>Pseudomonadati</taxon>
        <taxon>Pseudomonadota</taxon>
        <taxon>Alphaproteobacteria</taxon>
        <taxon>Hyphomicrobiales</taxon>
        <taxon>Rhizobiaceae</taxon>
        <taxon>Rhizobium/Agrobacterium group</taxon>
        <taxon>Agrobacterium</taxon>
    </lineage>
</organism>
<dbReference type="InterPro" id="IPR029058">
    <property type="entry name" value="AB_hydrolase_fold"/>
</dbReference>
<name>A0A6L6VM69_AGRVI</name>
<accession>A0A6L6VM69</accession>
<evidence type="ECO:0000313" key="2">
    <source>
        <dbReference type="Proteomes" id="UP000477951"/>
    </source>
</evidence>
<dbReference type="EMBL" id="WPHR01000038">
    <property type="protein sequence ID" value="MUZ75835.1"/>
    <property type="molecule type" value="Genomic_DNA"/>
</dbReference>
<dbReference type="Proteomes" id="UP000477951">
    <property type="component" value="Unassembled WGS sequence"/>
</dbReference>
<protein>
    <submittedName>
        <fullName evidence="1">Uncharacterized protein</fullName>
    </submittedName>
</protein>
<reference evidence="1 2" key="1">
    <citation type="submission" date="2019-12" db="EMBL/GenBank/DDBJ databases">
        <title>Whole-genome sequencing of Allorhizobium vitis.</title>
        <authorList>
            <person name="Gan H.M."/>
            <person name="Szegedi E."/>
            <person name="Burr T."/>
            <person name="Savka M.A."/>
        </authorList>
    </citation>
    <scope>NUCLEOTIDE SEQUENCE [LARGE SCALE GENOMIC DNA]</scope>
    <source>
        <strain evidence="1 2">CG516</strain>
    </source>
</reference>
<comment type="caution">
    <text evidence="1">The sequence shown here is derived from an EMBL/GenBank/DDBJ whole genome shotgun (WGS) entry which is preliminary data.</text>
</comment>
<evidence type="ECO:0000313" key="1">
    <source>
        <dbReference type="EMBL" id="MUZ75835.1"/>
    </source>
</evidence>
<dbReference type="SUPFAM" id="SSF53474">
    <property type="entry name" value="alpha/beta-Hydrolases"/>
    <property type="match status" value="1"/>
</dbReference>
<gene>
    <name evidence="1" type="ORF">GOZ90_24520</name>
</gene>
<sequence>MPELSFEGRKLVYLTFGSHERKRGTPTIIVISTEYRDTQTASTYYGRFSGDVDGIILDNTNIGRSDRLQRALSADEVLSEIKYVCAALEIERPILTGYCSNAELALYCAKHIEDSAAVLLSPLIRIGDGAFIEYFYAAMGKAIKSADAYTLSLITNLVDLHCKGFREQRNYAMADQFSVASILKESEHFWIKTLQNKPVGAFNWEDLPSLNRPVLLLKGAHDPLQPINWLAGRMTHPEHKLQILDTSHKILEDAMDAVVSHITEFARKLHAVEAC</sequence>
<dbReference type="AlphaFoldDB" id="A0A6L6VM69"/>
<dbReference type="Gene3D" id="3.40.50.1820">
    <property type="entry name" value="alpha/beta hydrolase"/>
    <property type="match status" value="1"/>
</dbReference>
<proteinExistence type="predicted"/>